<dbReference type="Proteomes" id="UP001219901">
    <property type="component" value="Chromosome"/>
</dbReference>
<evidence type="ECO:0000313" key="5">
    <source>
        <dbReference type="Proteomes" id="UP001219901"/>
    </source>
</evidence>
<evidence type="ECO:0000313" key="4">
    <source>
        <dbReference type="EMBL" id="WFG40137.1"/>
    </source>
</evidence>
<protein>
    <submittedName>
        <fullName evidence="4">Uncharacterized protein</fullName>
    </submittedName>
</protein>
<keyword evidence="2" id="KW-1133">Transmembrane helix</keyword>
<reference evidence="4" key="2">
    <citation type="journal article" date="2023" name="Nat. Commun.">
        <title>Cultivation of marine bacteria of the SAR202 clade.</title>
        <authorList>
            <person name="Lim Y."/>
            <person name="Seo J.H."/>
            <person name="Giovannoni S.J."/>
            <person name="Kang I."/>
            <person name="Cho J.C."/>
        </authorList>
    </citation>
    <scope>NUCLEOTIDE SEQUENCE</scope>
    <source>
        <strain evidence="4">JH1073</strain>
    </source>
</reference>
<reference evidence="5 6" key="1">
    <citation type="submission" date="2019-11" db="EMBL/GenBank/DDBJ databases">
        <authorList>
            <person name="Cho J.-C."/>
        </authorList>
    </citation>
    <scope>NUCLEOTIDE SEQUENCE [LARGE SCALE GENOMIC DNA]</scope>
    <source>
        <strain evidence="4 5">JH1073</strain>
        <strain evidence="3 6">JH702</strain>
    </source>
</reference>
<keyword evidence="2" id="KW-0812">Transmembrane</keyword>
<evidence type="ECO:0000256" key="2">
    <source>
        <dbReference type="SAM" id="Phobius"/>
    </source>
</evidence>
<feature type="compositionally biased region" description="Basic and acidic residues" evidence="1">
    <location>
        <begin position="9"/>
        <end position="26"/>
    </location>
</feature>
<dbReference type="EMBL" id="CP046147">
    <property type="protein sequence ID" value="WFG40137.1"/>
    <property type="molecule type" value="Genomic_DNA"/>
</dbReference>
<proteinExistence type="predicted"/>
<feature type="transmembrane region" description="Helical" evidence="2">
    <location>
        <begin position="49"/>
        <end position="67"/>
    </location>
</feature>
<evidence type="ECO:0000313" key="3">
    <source>
        <dbReference type="EMBL" id="MDG0867487.1"/>
    </source>
</evidence>
<dbReference type="Proteomes" id="UP001321249">
    <property type="component" value="Unassembled WGS sequence"/>
</dbReference>
<keyword evidence="5" id="KW-1185">Reference proteome</keyword>
<gene>
    <name evidence="3" type="ORF">GKO46_10470</name>
    <name evidence="4" type="ORF">GKO48_11070</name>
</gene>
<accession>A0AAJ5ZET3</accession>
<name>A0AAJ5ZET3_9CHLR</name>
<keyword evidence="2" id="KW-0472">Membrane</keyword>
<dbReference type="AlphaFoldDB" id="A0AAJ5ZET3"/>
<feature type="region of interest" description="Disordered" evidence="1">
    <location>
        <begin position="69"/>
        <end position="91"/>
    </location>
</feature>
<dbReference type="EMBL" id="WMBE01000003">
    <property type="protein sequence ID" value="MDG0867487.1"/>
    <property type="molecule type" value="Genomic_DNA"/>
</dbReference>
<feature type="region of interest" description="Disordered" evidence="1">
    <location>
        <begin position="1"/>
        <end position="26"/>
    </location>
</feature>
<organism evidence="4 5">
    <name type="scientific">Candidatus Lucifugimonas marina</name>
    <dbReference type="NCBI Taxonomy" id="3038979"/>
    <lineage>
        <taxon>Bacteria</taxon>
        <taxon>Bacillati</taxon>
        <taxon>Chloroflexota</taxon>
        <taxon>Dehalococcoidia</taxon>
        <taxon>SAR202 cluster</taxon>
        <taxon>Candidatus Lucifugimonadales</taxon>
        <taxon>Candidatus Lucifugimonadaceae</taxon>
        <taxon>Candidatus Lucifugimonas</taxon>
    </lineage>
</organism>
<sequence length="91" mass="9645">MASSNPTPKPDKPGDSRDSKVREIKRNAYAAGGVGREIGEAPQSRRYKIIIGIIILIVVALVVSDCLDGGSPPTEPRSLQNLSAPHSDHAT</sequence>
<evidence type="ECO:0000256" key="1">
    <source>
        <dbReference type="SAM" id="MobiDB-lite"/>
    </source>
</evidence>
<evidence type="ECO:0000313" key="6">
    <source>
        <dbReference type="Proteomes" id="UP001321249"/>
    </source>
</evidence>
<reference evidence="5" key="3">
    <citation type="submission" date="2023-06" db="EMBL/GenBank/DDBJ databases">
        <title>Pangenomics reveal diversification of enzyme families and niche specialization in globally abundant SAR202 bacteria.</title>
        <authorList>
            <person name="Saw J.H.W."/>
        </authorList>
    </citation>
    <scope>NUCLEOTIDE SEQUENCE [LARGE SCALE GENOMIC DNA]</scope>
    <source>
        <strain evidence="5">JH1073</strain>
    </source>
</reference>
<dbReference type="RefSeq" id="WP_342825899.1">
    <property type="nucleotide sequence ID" value="NZ_CP046146.1"/>
</dbReference>